<reference evidence="3 4" key="1">
    <citation type="journal article" date="2004" name="Nature">
        <title>Genome sequence of the ultrasmall unicellular red alga Cyanidioschyzon merolae 10D.</title>
        <authorList>
            <person name="Matsuzaki M."/>
            <person name="Misumi O."/>
            <person name="Shin-i T."/>
            <person name="Maruyama S."/>
            <person name="Takahara M."/>
            <person name="Miyagishima S."/>
            <person name="Mori T."/>
            <person name="Nishida K."/>
            <person name="Yagisawa F."/>
            <person name="Nishida K."/>
            <person name="Yoshida Y."/>
            <person name="Nishimura Y."/>
            <person name="Nakao S."/>
            <person name="Kobayashi T."/>
            <person name="Momoyama Y."/>
            <person name="Higashiyama T."/>
            <person name="Minoda A."/>
            <person name="Sano M."/>
            <person name="Nomoto H."/>
            <person name="Oishi K."/>
            <person name="Hayashi H."/>
            <person name="Ohta F."/>
            <person name="Nishizaka S."/>
            <person name="Haga S."/>
            <person name="Miura S."/>
            <person name="Morishita T."/>
            <person name="Kabeya Y."/>
            <person name="Terasawa K."/>
            <person name="Suzuki Y."/>
            <person name="Ishii Y."/>
            <person name="Asakawa S."/>
            <person name="Takano H."/>
            <person name="Ohta N."/>
            <person name="Kuroiwa H."/>
            <person name="Tanaka K."/>
            <person name="Shimizu N."/>
            <person name="Sugano S."/>
            <person name="Sato N."/>
            <person name="Nozaki H."/>
            <person name="Ogasawara N."/>
            <person name="Kohara Y."/>
            <person name="Kuroiwa T."/>
        </authorList>
    </citation>
    <scope>NUCLEOTIDE SEQUENCE [LARGE SCALE GENOMIC DNA]</scope>
    <source>
        <strain evidence="3 4">10D</strain>
    </source>
</reference>
<dbReference type="KEGG" id="cme:CYME_CMD063C"/>
<dbReference type="CDD" id="cd05468">
    <property type="entry name" value="pVHL"/>
    <property type="match status" value="1"/>
</dbReference>
<dbReference type="InterPro" id="IPR024053">
    <property type="entry name" value="VHL_beta_dom"/>
</dbReference>
<protein>
    <recommendedName>
        <fullName evidence="2">von Hippel-Lindau disease tumour suppressor beta domain-containing protein</fullName>
    </recommendedName>
</protein>
<dbReference type="HOGENOM" id="CLU_1226355_0_0_1"/>
<dbReference type="GeneID" id="16992617"/>
<dbReference type="InterPro" id="IPR037140">
    <property type="entry name" value="VHL_beta_dom_sf"/>
</dbReference>
<dbReference type="RefSeq" id="XP_005535432.1">
    <property type="nucleotide sequence ID" value="XM_005535375.1"/>
</dbReference>
<comment type="similarity">
    <text evidence="1">Belongs to the VHL family.</text>
</comment>
<dbReference type="InterPro" id="IPR022772">
    <property type="entry name" value="VHL_tumour_suppress_b/a_dom"/>
</dbReference>
<sequence>MGTGALVHVLGFSTAGNAGGARKLPIRWRRRSGCGCCAPNQWSYSRSATTTVAFAWDWLLAPRSVVENKGVLAALAQSNEQAIVRMVREPARQLWVEDGISLPAPFPETNMPTLPFSEGLTAAPNLRPHWEGIRSSETEDRTLILFENLSDSGVVVEVNWIDFNGQEIPFGWLEPGKSRFQPTYVGHPWIIRDSNTGEVMLLFVTQNAFGTAVVHSGHQVEYSYPL</sequence>
<dbReference type="Gramene" id="CMD063CT">
    <property type="protein sequence ID" value="CMD063CT"/>
    <property type="gene ID" value="CMD063C"/>
</dbReference>
<dbReference type="Proteomes" id="UP000007014">
    <property type="component" value="Chromosome 4"/>
</dbReference>
<dbReference type="SUPFAM" id="SSF49468">
    <property type="entry name" value="VHL"/>
    <property type="match status" value="1"/>
</dbReference>
<dbReference type="Pfam" id="PF01847">
    <property type="entry name" value="VHL"/>
    <property type="match status" value="1"/>
</dbReference>
<dbReference type="Gene3D" id="2.60.40.780">
    <property type="entry name" value="von Hippel-Lindau disease tumour suppressor, beta domain"/>
    <property type="match status" value="1"/>
</dbReference>
<evidence type="ECO:0000259" key="2">
    <source>
        <dbReference type="Pfam" id="PF01847"/>
    </source>
</evidence>
<keyword evidence="4" id="KW-1185">Reference proteome</keyword>
<dbReference type="EMBL" id="AP006486">
    <property type="protein sequence ID" value="BAM79146.1"/>
    <property type="molecule type" value="Genomic_DNA"/>
</dbReference>
<name>M1UNZ7_CYAM1</name>
<reference evidence="3 4" key="2">
    <citation type="journal article" date="2007" name="BMC Biol.">
        <title>A 100%-complete sequence reveals unusually simple genomic features in the hot-spring red alga Cyanidioschyzon merolae.</title>
        <authorList>
            <person name="Nozaki H."/>
            <person name="Takano H."/>
            <person name="Misumi O."/>
            <person name="Terasawa K."/>
            <person name="Matsuzaki M."/>
            <person name="Maruyama S."/>
            <person name="Nishida K."/>
            <person name="Yagisawa F."/>
            <person name="Yoshida Y."/>
            <person name="Fujiwara T."/>
            <person name="Takio S."/>
            <person name="Tamura K."/>
            <person name="Chung S.J."/>
            <person name="Nakamura S."/>
            <person name="Kuroiwa H."/>
            <person name="Tanaka K."/>
            <person name="Sato N."/>
            <person name="Kuroiwa T."/>
        </authorList>
    </citation>
    <scope>NUCLEOTIDE SEQUENCE [LARGE SCALE GENOMIC DNA]</scope>
    <source>
        <strain evidence="3 4">10D</strain>
    </source>
</reference>
<proteinExistence type="inferred from homology"/>
<evidence type="ECO:0000256" key="1">
    <source>
        <dbReference type="ARBA" id="ARBA00010057"/>
    </source>
</evidence>
<dbReference type="AlphaFoldDB" id="M1UNZ7"/>
<gene>
    <name evidence="3" type="ORF">CYME_CMD063C</name>
</gene>
<dbReference type="InterPro" id="IPR036208">
    <property type="entry name" value="VHL_sf"/>
</dbReference>
<evidence type="ECO:0000313" key="3">
    <source>
        <dbReference type="EMBL" id="BAM79146.1"/>
    </source>
</evidence>
<organism evidence="3 4">
    <name type="scientific">Cyanidioschyzon merolae (strain NIES-3377 / 10D)</name>
    <name type="common">Unicellular red alga</name>
    <dbReference type="NCBI Taxonomy" id="280699"/>
    <lineage>
        <taxon>Eukaryota</taxon>
        <taxon>Rhodophyta</taxon>
        <taxon>Bangiophyceae</taxon>
        <taxon>Cyanidiales</taxon>
        <taxon>Cyanidiaceae</taxon>
        <taxon>Cyanidioschyzon</taxon>
    </lineage>
</organism>
<accession>M1UNZ7</accession>
<dbReference type="OrthoDB" id="413400at2759"/>
<feature type="domain" description="von Hippel-Lindau disease tumour suppressor beta" evidence="2">
    <location>
        <begin position="133"/>
        <end position="201"/>
    </location>
</feature>
<evidence type="ECO:0000313" key="4">
    <source>
        <dbReference type="Proteomes" id="UP000007014"/>
    </source>
</evidence>